<evidence type="ECO:0000313" key="4">
    <source>
        <dbReference type="RefSeq" id="XP_033572037.1"/>
    </source>
</evidence>
<evidence type="ECO:0008006" key="5">
    <source>
        <dbReference type="Google" id="ProtNLM"/>
    </source>
</evidence>
<reference evidence="4" key="2">
    <citation type="submission" date="2020-04" db="EMBL/GenBank/DDBJ databases">
        <authorList>
            <consortium name="NCBI Genome Project"/>
        </authorList>
    </citation>
    <scope>NUCLEOTIDE SEQUENCE</scope>
    <source>
        <strain evidence="4">CBS 304.34</strain>
    </source>
</reference>
<name>A0A6A6Y949_9PEZI</name>
<dbReference type="Proteomes" id="UP000504636">
    <property type="component" value="Unplaced"/>
</dbReference>
<feature type="region of interest" description="Disordered" evidence="1">
    <location>
        <begin position="413"/>
        <end position="434"/>
    </location>
</feature>
<reference evidence="2 4" key="1">
    <citation type="journal article" date="2020" name="Stud. Mycol.">
        <title>101 Dothideomycetes genomes: a test case for predicting lifestyles and emergence of pathogens.</title>
        <authorList>
            <person name="Haridas S."/>
            <person name="Albert R."/>
            <person name="Binder M."/>
            <person name="Bloem J."/>
            <person name="Labutti K."/>
            <person name="Salamov A."/>
            <person name="Andreopoulos B."/>
            <person name="Baker S."/>
            <person name="Barry K."/>
            <person name="Bills G."/>
            <person name="Bluhm B."/>
            <person name="Cannon C."/>
            <person name="Castanera R."/>
            <person name="Culley D."/>
            <person name="Daum C."/>
            <person name="Ezra D."/>
            <person name="Gonzalez J."/>
            <person name="Henrissat B."/>
            <person name="Kuo A."/>
            <person name="Liang C."/>
            <person name="Lipzen A."/>
            <person name="Lutzoni F."/>
            <person name="Magnuson J."/>
            <person name="Mondo S."/>
            <person name="Nolan M."/>
            <person name="Ohm R."/>
            <person name="Pangilinan J."/>
            <person name="Park H.-J."/>
            <person name="Ramirez L."/>
            <person name="Alfaro M."/>
            <person name="Sun H."/>
            <person name="Tritt A."/>
            <person name="Yoshinaga Y."/>
            <person name="Zwiers L.-H."/>
            <person name="Turgeon B."/>
            <person name="Goodwin S."/>
            <person name="Spatafora J."/>
            <person name="Crous P."/>
            <person name="Grigoriev I."/>
        </authorList>
    </citation>
    <scope>NUCLEOTIDE SEQUENCE</scope>
    <source>
        <strain evidence="2 4">CBS 304.34</strain>
    </source>
</reference>
<feature type="compositionally biased region" description="Low complexity" evidence="1">
    <location>
        <begin position="422"/>
        <end position="434"/>
    </location>
</feature>
<keyword evidence="3" id="KW-1185">Reference proteome</keyword>
<sequence>MVLLVDLGDEVHDPHVDPAAANGFATLKQQLRHAGTDHDDHDTQPPAVDDRPNPNVNGFSAALSCYPVVSQLGSFLDLNDLHNLSRTCRQFRANLLEYRNQLVQHSLRCVNEDAAPGAKLADRMREARNTWANHGSTSSTARLTSGKVGKCARDLVSECNRCGTVVCRNCTIKPPSASALKDRHRRLCGTCLKAPIASLTQAPRRRSTSPSRLIPLRSFERPLPSTSALTTPTFTTPAFQRHPCTCETAVWLCQPCGQSLRGYDIMYLRGWTWRTTYTRSRGGIGTGIGEGIESVECGRKGNCLAARTVEHETECDAESLAALQQEAARVEAEGTGRSWKGTSYMMQEIEGVGGVVKRKAKKMVKVGAGVGEFRDEHEKGVQRLEREANGQLRSWCDWCERVVLGPEDLKAQEAGEVKPETSSGSSGFSIVVGR</sequence>
<dbReference type="GeneID" id="54456904"/>
<gene>
    <name evidence="2 4" type="ORF">BDZ99DRAFT_396745</name>
</gene>
<accession>A0A6A6Y949</accession>
<proteinExistence type="predicted"/>
<dbReference type="OrthoDB" id="5288318at2759"/>
<evidence type="ECO:0000313" key="2">
    <source>
        <dbReference type="EMBL" id="KAF2805073.1"/>
    </source>
</evidence>
<dbReference type="AlphaFoldDB" id="A0A6A6Y949"/>
<protein>
    <recommendedName>
        <fullName evidence="5">F-box domain-containing protein</fullName>
    </recommendedName>
</protein>
<feature type="region of interest" description="Disordered" evidence="1">
    <location>
        <begin position="31"/>
        <end position="54"/>
    </location>
</feature>
<feature type="compositionally biased region" description="Basic and acidic residues" evidence="1">
    <location>
        <begin position="34"/>
        <end position="52"/>
    </location>
</feature>
<organism evidence="2">
    <name type="scientific">Mytilinidion resinicola</name>
    <dbReference type="NCBI Taxonomy" id="574789"/>
    <lineage>
        <taxon>Eukaryota</taxon>
        <taxon>Fungi</taxon>
        <taxon>Dikarya</taxon>
        <taxon>Ascomycota</taxon>
        <taxon>Pezizomycotina</taxon>
        <taxon>Dothideomycetes</taxon>
        <taxon>Pleosporomycetidae</taxon>
        <taxon>Mytilinidiales</taxon>
        <taxon>Mytilinidiaceae</taxon>
        <taxon>Mytilinidion</taxon>
    </lineage>
</organism>
<evidence type="ECO:0000256" key="1">
    <source>
        <dbReference type="SAM" id="MobiDB-lite"/>
    </source>
</evidence>
<dbReference type="EMBL" id="MU003710">
    <property type="protein sequence ID" value="KAF2805073.1"/>
    <property type="molecule type" value="Genomic_DNA"/>
</dbReference>
<reference evidence="4" key="3">
    <citation type="submission" date="2025-04" db="UniProtKB">
        <authorList>
            <consortium name="RefSeq"/>
        </authorList>
    </citation>
    <scope>IDENTIFICATION</scope>
    <source>
        <strain evidence="4">CBS 304.34</strain>
    </source>
</reference>
<evidence type="ECO:0000313" key="3">
    <source>
        <dbReference type="Proteomes" id="UP000504636"/>
    </source>
</evidence>
<dbReference type="RefSeq" id="XP_033572037.1">
    <property type="nucleotide sequence ID" value="XM_033716011.1"/>
</dbReference>